<sequence>MKLLYGTGNLAKLSAMRNRLEQLDIELIGLNDMRAEGKIVPKVIEDGNTPLENARLKAMAYYEAFQIPVFSCDSGLYFDNVPDEVQPGVHVRNVNGKCLSDDEMIDYYSGLVKAYGNLVARYRNAICFVMDNTHIYEAMEPSMESEKFILTDKPHSTIRKEGFPLDSISLDIKTNKYYYDLPEDKLEQVAVEDGFLEFFKNILNLN</sequence>
<evidence type="ECO:0000256" key="1">
    <source>
        <dbReference type="ARBA" id="ARBA00022801"/>
    </source>
</evidence>
<dbReference type="GO" id="GO:0009143">
    <property type="term" value="P:nucleoside triphosphate catabolic process"/>
    <property type="evidence" value="ECO:0007669"/>
    <property type="project" value="InterPro"/>
</dbReference>
<name>A0A4V1NRM5_9FIRM</name>
<reference evidence="2 3" key="1">
    <citation type="submission" date="2019-01" db="EMBL/GenBank/DDBJ databases">
        <title>Blautia sp. nov. KGMB01111 isolated human feces.</title>
        <authorList>
            <person name="Park J.-E."/>
            <person name="Kim J.-S."/>
            <person name="Park S.-H."/>
        </authorList>
    </citation>
    <scope>NUCLEOTIDE SEQUENCE [LARGE SCALE GENOMIC DNA]</scope>
    <source>
        <strain evidence="2 3">KGMB01111</strain>
    </source>
</reference>
<dbReference type="EMBL" id="SDKC01000001">
    <property type="protein sequence ID" value="RXS74275.1"/>
    <property type="molecule type" value="Genomic_DNA"/>
</dbReference>
<dbReference type="InterPro" id="IPR029001">
    <property type="entry name" value="ITPase-like_fam"/>
</dbReference>
<dbReference type="Gene3D" id="3.90.950.10">
    <property type="match status" value="1"/>
</dbReference>
<evidence type="ECO:0000313" key="2">
    <source>
        <dbReference type="EMBL" id="RXS74275.1"/>
    </source>
</evidence>
<dbReference type="InterPro" id="IPR002637">
    <property type="entry name" value="RdgB/HAM1"/>
</dbReference>
<keyword evidence="3" id="KW-1185">Reference proteome</keyword>
<evidence type="ECO:0000313" key="3">
    <source>
        <dbReference type="Proteomes" id="UP000290106"/>
    </source>
</evidence>
<dbReference type="Pfam" id="PF01725">
    <property type="entry name" value="Ham1p_like"/>
    <property type="match status" value="1"/>
</dbReference>
<protein>
    <recommendedName>
        <fullName evidence="4">Non-canonical purine NTP pyrophosphatase</fullName>
    </recommendedName>
</protein>
<organism evidence="2 3">
    <name type="scientific">Blautia faecicola</name>
    <dbReference type="NCBI Taxonomy" id="2509240"/>
    <lineage>
        <taxon>Bacteria</taxon>
        <taxon>Bacillati</taxon>
        <taxon>Bacillota</taxon>
        <taxon>Clostridia</taxon>
        <taxon>Lachnospirales</taxon>
        <taxon>Lachnospiraceae</taxon>
        <taxon>Blautia</taxon>
    </lineage>
</organism>
<evidence type="ECO:0008006" key="4">
    <source>
        <dbReference type="Google" id="ProtNLM"/>
    </source>
</evidence>
<gene>
    <name evidence="2" type="ORF">ETP43_02890</name>
</gene>
<dbReference type="GO" id="GO:0047429">
    <property type="term" value="F:nucleoside triphosphate diphosphatase activity"/>
    <property type="evidence" value="ECO:0007669"/>
    <property type="project" value="InterPro"/>
</dbReference>
<dbReference type="RefSeq" id="WP_129256974.1">
    <property type="nucleotide sequence ID" value="NZ_SDKC01000001.1"/>
</dbReference>
<keyword evidence="1" id="KW-0378">Hydrolase</keyword>
<dbReference type="OrthoDB" id="9793950at2"/>
<accession>A0A4V1NRM5</accession>
<dbReference type="Proteomes" id="UP000290106">
    <property type="component" value="Unassembled WGS sequence"/>
</dbReference>
<dbReference type="AlphaFoldDB" id="A0A4V1NRM5"/>
<dbReference type="SUPFAM" id="SSF52972">
    <property type="entry name" value="ITPase-like"/>
    <property type="match status" value="1"/>
</dbReference>
<proteinExistence type="predicted"/>
<comment type="caution">
    <text evidence="2">The sequence shown here is derived from an EMBL/GenBank/DDBJ whole genome shotgun (WGS) entry which is preliminary data.</text>
</comment>